<dbReference type="AlphaFoldDB" id="A0A8J2SG19"/>
<keyword evidence="4" id="KW-0732">Signal</keyword>
<feature type="domain" description="Glycosyltransferase 61 catalytic" evidence="5">
    <location>
        <begin position="189"/>
        <end position="314"/>
    </location>
</feature>
<reference evidence="6" key="1">
    <citation type="submission" date="2021-11" db="EMBL/GenBank/DDBJ databases">
        <authorList>
            <consortium name="Genoscope - CEA"/>
            <person name="William W."/>
        </authorList>
    </citation>
    <scope>NUCLEOTIDE SEQUENCE</scope>
</reference>
<organism evidence="6 7">
    <name type="scientific">Pelagomonas calceolata</name>
    <dbReference type="NCBI Taxonomy" id="35677"/>
    <lineage>
        <taxon>Eukaryota</taxon>
        <taxon>Sar</taxon>
        <taxon>Stramenopiles</taxon>
        <taxon>Ochrophyta</taxon>
        <taxon>Pelagophyceae</taxon>
        <taxon>Pelagomonadales</taxon>
        <taxon>Pelagomonadaceae</taxon>
        <taxon>Pelagomonas</taxon>
    </lineage>
</organism>
<evidence type="ECO:0000256" key="2">
    <source>
        <dbReference type="ARBA" id="ARBA00022679"/>
    </source>
</evidence>
<evidence type="ECO:0000256" key="1">
    <source>
        <dbReference type="ARBA" id="ARBA00022676"/>
    </source>
</evidence>
<dbReference type="EMBL" id="CAKKNE010000001">
    <property type="protein sequence ID" value="CAH0366929.1"/>
    <property type="molecule type" value="Genomic_DNA"/>
</dbReference>
<protein>
    <recommendedName>
        <fullName evidence="5">Glycosyltransferase 61 catalytic domain-containing protein</fullName>
    </recommendedName>
</protein>
<gene>
    <name evidence="6" type="ORF">PECAL_1P34440</name>
</gene>
<evidence type="ECO:0000259" key="5">
    <source>
        <dbReference type="Pfam" id="PF04577"/>
    </source>
</evidence>
<sequence length="443" mass="48913">MWRRWLIAAALAAASDDLPSNMLTLRNVCVQETTITLHASTADAKGQLCGLTACHAPQARERCRENDDDAFVAGVLAEALPRFRVRRSMEAYPVATARRYERVALFTLTGNIGHDLYNGLLDVFSSSLSRRFDALFANVMWFTGRQSWDAAVARPDTSWSLTVVDALFNETQTPLYWASDAHMVGSRFEHLPSIGLCADELVVRAQGRLAENVGWDALPALPRLRDKVLARVLTDTSKREKLTLYTRGDARRRRFQGNVQNFATRLGATKVLARMPRGDPRQQIALYASSDVVVAPFGSNTANSVFMRPGSTFVEVTPLCASTCEEGCHPYSKTLSGNMADNYNISRANACLNLMADGPPLHRYSGVNYHIVPTCSGTLRCASGKMVEPSGRPVEMRKAWKANFNDDLDVDAALPRVLEILRGRSPQTRVAPFTVACPRVSQN</sequence>
<dbReference type="InterPro" id="IPR007657">
    <property type="entry name" value="Glycosyltransferase_61"/>
</dbReference>
<dbReference type="GO" id="GO:0016757">
    <property type="term" value="F:glycosyltransferase activity"/>
    <property type="evidence" value="ECO:0007669"/>
    <property type="project" value="UniProtKB-KW"/>
</dbReference>
<comment type="caution">
    <text evidence="6">The sequence shown here is derived from an EMBL/GenBank/DDBJ whole genome shotgun (WGS) entry which is preliminary data.</text>
</comment>
<dbReference type="InterPro" id="IPR049625">
    <property type="entry name" value="Glyco_transf_61_cat"/>
</dbReference>
<evidence type="ECO:0000256" key="3">
    <source>
        <dbReference type="ARBA" id="ARBA00023180"/>
    </source>
</evidence>
<evidence type="ECO:0000313" key="7">
    <source>
        <dbReference type="Proteomes" id="UP000789595"/>
    </source>
</evidence>
<feature type="signal peptide" evidence="4">
    <location>
        <begin position="1"/>
        <end position="17"/>
    </location>
</feature>
<dbReference type="Pfam" id="PF04577">
    <property type="entry name" value="Glyco_transf_61"/>
    <property type="match status" value="1"/>
</dbReference>
<keyword evidence="3" id="KW-0325">Glycoprotein</keyword>
<keyword evidence="1" id="KW-0328">Glycosyltransferase</keyword>
<evidence type="ECO:0000313" key="6">
    <source>
        <dbReference type="EMBL" id="CAH0366929.1"/>
    </source>
</evidence>
<keyword evidence="2" id="KW-0808">Transferase</keyword>
<dbReference type="Proteomes" id="UP000789595">
    <property type="component" value="Unassembled WGS sequence"/>
</dbReference>
<name>A0A8J2SG19_9STRA</name>
<dbReference type="OrthoDB" id="529273at2759"/>
<feature type="chain" id="PRO_5035318796" description="Glycosyltransferase 61 catalytic domain-containing protein" evidence="4">
    <location>
        <begin position="18"/>
        <end position="443"/>
    </location>
</feature>
<keyword evidence="7" id="KW-1185">Reference proteome</keyword>
<evidence type="ECO:0000256" key="4">
    <source>
        <dbReference type="SAM" id="SignalP"/>
    </source>
</evidence>
<proteinExistence type="predicted"/>
<dbReference type="PANTHER" id="PTHR20961">
    <property type="entry name" value="GLYCOSYLTRANSFERASE"/>
    <property type="match status" value="1"/>
</dbReference>
<accession>A0A8J2SG19</accession>